<evidence type="ECO:0000313" key="5">
    <source>
        <dbReference type="Proteomes" id="UP000325440"/>
    </source>
</evidence>
<reference evidence="4 5" key="1">
    <citation type="submission" date="2019-08" db="EMBL/GenBank/DDBJ databases">
        <authorList>
            <person name="Alioto T."/>
            <person name="Alioto T."/>
            <person name="Gomez Garrido J."/>
        </authorList>
    </citation>
    <scope>NUCLEOTIDE SEQUENCE [LARGE SCALE GENOMIC DNA]</scope>
</reference>
<dbReference type="OrthoDB" id="6627399at2759"/>
<feature type="signal peptide" evidence="3">
    <location>
        <begin position="1"/>
        <end position="25"/>
    </location>
</feature>
<keyword evidence="5" id="KW-1185">Reference proteome</keyword>
<feature type="transmembrane region" description="Helical" evidence="2">
    <location>
        <begin position="141"/>
        <end position="162"/>
    </location>
</feature>
<dbReference type="GO" id="GO:0016020">
    <property type="term" value="C:membrane"/>
    <property type="evidence" value="ECO:0007669"/>
    <property type="project" value="TreeGrafter"/>
</dbReference>
<keyword evidence="2" id="KW-1133">Transmembrane helix</keyword>
<evidence type="ECO:0000313" key="4">
    <source>
        <dbReference type="EMBL" id="VVC33482.1"/>
    </source>
</evidence>
<keyword evidence="3" id="KW-0732">Signal</keyword>
<feature type="region of interest" description="Disordered" evidence="1">
    <location>
        <begin position="224"/>
        <end position="300"/>
    </location>
</feature>
<keyword evidence="2" id="KW-0472">Membrane</keyword>
<dbReference type="InterPro" id="IPR012464">
    <property type="entry name" value="DUF1676"/>
</dbReference>
<evidence type="ECO:0000256" key="1">
    <source>
        <dbReference type="SAM" id="MobiDB-lite"/>
    </source>
</evidence>
<feature type="chain" id="PRO_5023152481" evidence="3">
    <location>
        <begin position="26"/>
        <end position="300"/>
    </location>
</feature>
<organism evidence="4 5">
    <name type="scientific">Cinara cedri</name>
    <dbReference type="NCBI Taxonomy" id="506608"/>
    <lineage>
        <taxon>Eukaryota</taxon>
        <taxon>Metazoa</taxon>
        <taxon>Ecdysozoa</taxon>
        <taxon>Arthropoda</taxon>
        <taxon>Hexapoda</taxon>
        <taxon>Insecta</taxon>
        <taxon>Pterygota</taxon>
        <taxon>Neoptera</taxon>
        <taxon>Paraneoptera</taxon>
        <taxon>Hemiptera</taxon>
        <taxon>Sternorrhyncha</taxon>
        <taxon>Aphidomorpha</taxon>
        <taxon>Aphidoidea</taxon>
        <taxon>Aphididae</taxon>
        <taxon>Lachninae</taxon>
        <taxon>Cinara</taxon>
    </lineage>
</organism>
<gene>
    <name evidence="4" type="ORF">CINCED_3A001080</name>
</gene>
<evidence type="ECO:0000256" key="3">
    <source>
        <dbReference type="SAM" id="SignalP"/>
    </source>
</evidence>
<protein>
    <submittedName>
        <fullName evidence="4">Uncharacterized protein</fullName>
    </submittedName>
</protein>
<dbReference type="PANTHER" id="PTHR21879">
    <property type="entry name" value="FI03362P-RELATED-RELATED"/>
    <property type="match status" value="1"/>
</dbReference>
<name>A0A5E4MSU0_9HEMI</name>
<keyword evidence="2" id="KW-0812">Transmembrane</keyword>
<accession>A0A5E4MSU0</accession>
<dbReference type="Pfam" id="PF07898">
    <property type="entry name" value="DUF1676"/>
    <property type="match status" value="1"/>
</dbReference>
<evidence type="ECO:0000256" key="2">
    <source>
        <dbReference type="SAM" id="Phobius"/>
    </source>
</evidence>
<sequence>MSSVVKWSCLLALAVLLFDAGPAVGSAVPRAPVAAGAIGSRRNDPPCATATEGPATCLFKGLLKNALLYATRRRQAHDTGGAGTALRPKGIEDYLFDQIQNLIGLFSFGFELPAEVTAPWTMLKSSLFNGRGKKNKNMGPMLAAGAAMIVGTLMPLAFGALFMLAGKAIMTSMLAITISGMLGLKTMFGKSESVQAVKSLSAPAHPLHYNSEALYEQESTAYRNNKGQTEAKVTDSGTDFFAGESNTNVHRGYYNDPKQTQQSRGDGPNRPQWDVANSAKSISNDGDFNKITAEKNDGAF</sequence>
<proteinExistence type="predicted"/>
<dbReference type="AlphaFoldDB" id="A0A5E4MSU0"/>
<dbReference type="EMBL" id="CABPRJ010000969">
    <property type="protein sequence ID" value="VVC33482.1"/>
    <property type="molecule type" value="Genomic_DNA"/>
</dbReference>
<dbReference type="Proteomes" id="UP000325440">
    <property type="component" value="Unassembled WGS sequence"/>
</dbReference>